<feature type="compositionally biased region" description="Gly residues" evidence="1">
    <location>
        <begin position="119"/>
        <end position="131"/>
    </location>
</feature>
<accession>A0AAV7PYZ5</accession>
<keyword evidence="3" id="KW-1185">Reference proteome</keyword>
<proteinExistence type="predicted"/>
<feature type="region of interest" description="Disordered" evidence="1">
    <location>
        <begin position="14"/>
        <end position="199"/>
    </location>
</feature>
<evidence type="ECO:0000313" key="2">
    <source>
        <dbReference type="EMBL" id="KAJ1131733.1"/>
    </source>
</evidence>
<feature type="compositionally biased region" description="Basic residues" evidence="1">
    <location>
        <begin position="42"/>
        <end position="61"/>
    </location>
</feature>
<evidence type="ECO:0000313" key="3">
    <source>
        <dbReference type="Proteomes" id="UP001066276"/>
    </source>
</evidence>
<gene>
    <name evidence="2" type="ORF">NDU88_010066</name>
</gene>
<dbReference type="EMBL" id="JANPWB010000011">
    <property type="protein sequence ID" value="KAJ1131733.1"/>
    <property type="molecule type" value="Genomic_DNA"/>
</dbReference>
<name>A0AAV7PYZ5_PLEWA</name>
<protein>
    <submittedName>
        <fullName evidence="2">Uncharacterized protein</fullName>
    </submittedName>
</protein>
<dbReference type="Proteomes" id="UP001066276">
    <property type="component" value="Chromosome 7"/>
</dbReference>
<feature type="compositionally biased region" description="Basic and acidic residues" evidence="1">
    <location>
        <begin position="65"/>
        <end position="80"/>
    </location>
</feature>
<sequence>MSTRTQLRLVLPLPLTARKQPAEPAFPLAPRSVHGKDGQKKGWLHHLKRRRSGGESRKRRPAIGLHRDGATTEEQKEETPGIHVNRSQHPHSPDPGTKTAGPGEPTHEPATLQEKRGQPGTGFDTGEGTGGGRRKGTTGTGHNEHGRVEKQGRKGVEKLKDKTQGDHKPNIRKGEKREKKQTRRKEKRTNIKKQTNSRH</sequence>
<reference evidence="2" key="1">
    <citation type="journal article" date="2022" name="bioRxiv">
        <title>Sequencing and chromosome-scale assembly of the giantPleurodeles waltlgenome.</title>
        <authorList>
            <person name="Brown T."/>
            <person name="Elewa A."/>
            <person name="Iarovenko S."/>
            <person name="Subramanian E."/>
            <person name="Araus A.J."/>
            <person name="Petzold A."/>
            <person name="Susuki M."/>
            <person name="Suzuki K.-i.T."/>
            <person name="Hayashi T."/>
            <person name="Toyoda A."/>
            <person name="Oliveira C."/>
            <person name="Osipova E."/>
            <person name="Leigh N.D."/>
            <person name="Simon A."/>
            <person name="Yun M.H."/>
        </authorList>
    </citation>
    <scope>NUCLEOTIDE SEQUENCE</scope>
    <source>
        <strain evidence="2">20211129_DDA</strain>
        <tissue evidence="2">Liver</tissue>
    </source>
</reference>
<dbReference type="AlphaFoldDB" id="A0AAV7PYZ5"/>
<evidence type="ECO:0000256" key="1">
    <source>
        <dbReference type="SAM" id="MobiDB-lite"/>
    </source>
</evidence>
<organism evidence="2 3">
    <name type="scientific">Pleurodeles waltl</name>
    <name type="common">Iberian ribbed newt</name>
    <dbReference type="NCBI Taxonomy" id="8319"/>
    <lineage>
        <taxon>Eukaryota</taxon>
        <taxon>Metazoa</taxon>
        <taxon>Chordata</taxon>
        <taxon>Craniata</taxon>
        <taxon>Vertebrata</taxon>
        <taxon>Euteleostomi</taxon>
        <taxon>Amphibia</taxon>
        <taxon>Batrachia</taxon>
        <taxon>Caudata</taxon>
        <taxon>Salamandroidea</taxon>
        <taxon>Salamandridae</taxon>
        <taxon>Pleurodelinae</taxon>
        <taxon>Pleurodeles</taxon>
    </lineage>
</organism>
<feature type="compositionally biased region" description="Basic and acidic residues" evidence="1">
    <location>
        <begin position="142"/>
        <end position="178"/>
    </location>
</feature>
<feature type="compositionally biased region" description="Basic residues" evidence="1">
    <location>
        <begin position="179"/>
        <end position="199"/>
    </location>
</feature>
<comment type="caution">
    <text evidence="2">The sequence shown here is derived from an EMBL/GenBank/DDBJ whole genome shotgun (WGS) entry which is preliminary data.</text>
</comment>